<evidence type="ECO:0000259" key="1">
    <source>
        <dbReference type="Pfam" id="PF13503"/>
    </source>
</evidence>
<sequence>MMQNVSVIRNAPAMQELDEALDHWLVADISRADDAMVQAYTHEKQPELRKLFIGSAFEYLADQSPVIFKISANSSLLPIWQQDAGWRTSSVLFSVPKGADVSVEGGLIEHLQALMRVKVTGKVILFRFYSSKIWQGVASELSANDINTILGPAAGLSWFDKQQSMQSLRREQRQHNNQPSKQKLIHSSEVWIAPPTPYVLQSTVWTKWI</sequence>
<dbReference type="EMBL" id="JAKIKS010000052">
    <property type="protein sequence ID" value="MCL1125533.1"/>
    <property type="molecule type" value="Genomic_DNA"/>
</dbReference>
<protein>
    <submittedName>
        <fullName evidence="2">DUF4123 domain-containing protein</fullName>
    </submittedName>
</protein>
<comment type="caution">
    <text evidence="2">The sequence shown here is derived from an EMBL/GenBank/DDBJ whole genome shotgun (WGS) entry which is preliminary data.</text>
</comment>
<evidence type="ECO:0000313" key="2">
    <source>
        <dbReference type="EMBL" id="MCL1125533.1"/>
    </source>
</evidence>
<keyword evidence="3" id="KW-1185">Reference proteome</keyword>
<dbReference type="Proteomes" id="UP001203423">
    <property type="component" value="Unassembled WGS sequence"/>
</dbReference>
<dbReference type="InterPro" id="IPR025391">
    <property type="entry name" value="DUF4123"/>
</dbReference>
<gene>
    <name evidence="2" type="ORF">L2764_13870</name>
</gene>
<reference evidence="2 3" key="1">
    <citation type="submission" date="2022-01" db="EMBL/GenBank/DDBJ databases">
        <title>Whole genome-based taxonomy of the Shewanellaceae.</title>
        <authorList>
            <person name="Martin-Rodriguez A.J."/>
        </authorList>
    </citation>
    <scope>NUCLEOTIDE SEQUENCE [LARGE SCALE GENOMIC DNA]</scope>
    <source>
        <strain evidence="2 3">DSM 17177</strain>
    </source>
</reference>
<evidence type="ECO:0000313" key="3">
    <source>
        <dbReference type="Proteomes" id="UP001203423"/>
    </source>
</evidence>
<feature type="domain" description="DUF4123" evidence="1">
    <location>
        <begin position="23"/>
        <end position="145"/>
    </location>
</feature>
<organism evidence="2 3">
    <name type="scientific">Shewanella surugensis</name>
    <dbReference type="NCBI Taxonomy" id="212020"/>
    <lineage>
        <taxon>Bacteria</taxon>
        <taxon>Pseudomonadati</taxon>
        <taxon>Pseudomonadota</taxon>
        <taxon>Gammaproteobacteria</taxon>
        <taxon>Alteromonadales</taxon>
        <taxon>Shewanellaceae</taxon>
        <taxon>Shewanella</taxon>
    </lineage>
</organism>
<proteinExistence type="predicted"/>
<name>A0ABT0LCX4_9GAMM</name>
<accession>A0ABT0LCX4</accession>
<dbReference type="Pfam" id="PF13503">
    <property type="entry name" value="DUF4123"/>
    <property type="match status" value="1"/>
</dbReference>
<dbReference type="RefSeq" id="WP_248940847.1">
    <property type="nucleotide sequence ID" value="NZ_JAKIKS010000052.1"/>
</dbReference>